<dbReference type="eggNOG" id="COG0438">
    <property type="taxonomic scope" value="Bacteria"/>
</dbReference>
<dbReference type="HOGENOM" id="CLU_009583_11_5_7"/>
<dbReference type="Pfam" id="PF00534">
    <property type="entry name" value="Glycos_transf_1"/>
    <property type="match status" value="1"/>
</dbReference>
<dbReference type="STRING" id="706587.Desti_0023"/>
<evidence type="ECO:0000313" key="5">
    <source>
        <dbReference type="Proteomes" id="UP000006055"/>
    </source>
</evidence>
<dbReference type="AlphaFoldDB" id="I4BZN4"/>
<accession>I4BZN4</accession>
<dbReference type="SUPFAM" id="SSF53756">
    <property type="entry name" value="UDP-Glycosyltransferase/glycogen phosphorylase"/>
    <property type="match status" value="1"/>
</dbReference>
<organism evidence="4 5">
    <name type="scientific">Desulfomonile tiedjei (strain ATCC 49306 / DSM 6799 / DCB-1)</name>
    <dbReference type="NCBI Taxonomy" id="706587"/>
    <lineage>
        <taxon>Bacteria</taxon>
        <taxon>Pseudomonadati</taxon>
        <taxon>Thermodesulfobacteriota</taxon>
        <taxon>Desulfomonilia</taxon>
        <taxon>Desulfomonilales</taxon>
        <taxon>Desulfomonilaceae</taxon>
        <taxon>Desulfomonile</taxon>
    </lineage>
</organism>
<dbReference type="Proteomes" id="UP000006055">
    <property type="component" value="Chromosome"/>
</dbReference>
<dbReference type="PANTHER" id="PTHR45947">
    <property type="entry name" value="SULFOQUINOVOSYL TRANSFERASE SQD2"/>
    <property type="match status" value="1"/>
</dbReference>
<evidence type="ECO:0000313" key="4">
    <source>
        <dbReference type="EMBL" id="AFM22775.1"/>
    </source>
</evidence>
<protein>
    <submittedName>
        <fullName evidence="4">Glycosyltransferase</fullName>
    </submittedName>
</protein>
<dbReference type="InterPro" id="IPR001296">
    <property type="entry name" value="Glyco_trans_1"/>
</dbReference>
<dbReference type="InterPro" id="IPR050194">
    <property type="entry name" value="Glycosyltransferase_grp1"/>
</dbReference>
<dbReference type="CDD" id="cd03794">
    <property type="entry name" value="GT4_WbuB-like"/>
    <property type="match status" value="1"/>
</dbReference>
<dbReference type="KEGG" id="dti:Desti_0023"/>
<dbReference type="RefSeq" id="WP_014807934.1">
    <property type="nucleotide sequence ID" value="NC_018025.1"/>
</dbReference>
<dbReference type="Gene3D" id="3.40.50.2000">
    <property type="entry name" value="Glycogen Phosphorylase B"/>
    <property type="match status" value="2"/>
</dbReference>
<dbReference type="PANTHER" id="PTHR45947:SF3">
    <property type="entry name" value="SULFOQUINOVOSYL TRANSFERASE SQD2"/>
    <property type="match status" value="1"/>
</dbReference>
<feature type="region of interest" description="Disordered" evidence="1">
    <location>
        <begin position="419"/>
        <end position="444"/>
    </location>
</feature>
<evidence type="ECO:0000259" key="3">
    <source>
        <dbReference type="Pfam" id="PF13579"/>
    </source>
</evidence>
<feature type="domain" description="Glycosyltransferase subfamily 4-like N-terminal" evidence="3">
    <location>
        <begin position="21"/>
        <end position="203"/>
    </location>
</feature>
<dbReference type="OrthoDB" id="7366221at2"/>
<name>I4BZN4_DESTA</name>
<keyword evidence="4" id="KW-0808">Transferase</keyword>
<dbReference type="EMBL" id="CP003360">
    <property type="protein sequence ID" value="AFM22775.1"/>
    <property type="molecule type" value="Genomic_DNA"/>
</dbReference>
<gene>
    <name evidence="4" type="ordered locus">Desti_0023</name>
</gene>
<keyword evidence="5" id="KW-1185">Reference proteome</keyword>
<sequence>MNILFVCPVFPPEIVPSSVMLDQLTRHLGLTGHKVTMITCFPSLPGGKIFKGYRRRFWKITDTQTLRLIRCFSFTVGTKRKRVWRALSHISFGLVAALRLLFEKKPDVIVADMVPVISSPFIVFLAKLLGIPVVNYIQDLFPEAVASAGMIRRQGVAMRIALMIDALTCRAAGANIVISESFRRALLNSRGVPDNKIFVLHNWIDGSEIRPTSRLNLWRAQAGIPRDKFVAMFAGTLGIVSGAEVLVDVAQELKTSELHDVLILSVGEGVLKEPMIRRSESLGLDNILFLPFQPAAMLSEMQSTADVFLLTMDKSHVNSSVPSKLVTYLAMGRPIICATDENSAVAETVAQAKCGHVVPPGDAKAIASQILNLKKSNSERAFFGASGRSYFQEYYDMPAAMKRFELLLSQLSTMQQMPKTRGSTVESLLNAEKEDRKTSSTIES</sequence>
<dbReference type="InterPro" id="IPR028098">
    <property type="entry name" value="Glyco_trans_4-like_N"/>
</dbReference>
<dbReference type="Pfam" id="PF13579">
    <property type="entry name" value="Glyco_trans_4_4"/>
    <property type="match status" value="1"/>
</dbReference>
<reference evidence="5" key="1">
    <citation type="submission" date="2012-06" db="EMBL/GenBank/DDBJ databases">
        <title>Complete sequence of chromosome of Desulfomonile tiedjei DSM 6799.</title>
        <authorList>
            <person name="Lucas S."/>
            <person name="Copeland A."/>
            <person name="Lapidus A."/>
            <person name="Glavina del Rio T."/>
            <person name="Dalin E."/>
            <person name="Tice H."/>
            <person name="Bruce D."/>
            <person name="Goodwin L."/>
            <person name="Pitluck S."/>
            <person name="Peters L."/>
            <person name="Ovchinnikova G."/>
            <person name="Zeytun A."/>
            <person name="Lu M."/>
            <person name="Kyrpides N."/>
            <person name="Mavromatis K."/>
            <person name="Ivanova N."/>
            <person name="Brettin T."/>
            <person name="Detter J.C."/>
            <person name="Han C."/>
            <person name="Larimer F."/>
            <person name="Land M."/>
            <person name="Hauser L."/>
            <person name="Markowitz V."/>
            <person name="Cheng J.-F."/>
            <person name="Hugenholtz P."/>
            <person name="Woyke T."/>
            <person name="Wu D."/>
            <person name="Spring S."/>
            <person name="Schroeder M."/>
            <person name="Brambilla E."/>
            <person name="Klenk H.-P."/>
            <person name="Eisen J.A."/>
        </authorList>
    </citation>
    <scope>NUCLEOTIDE SEQUENCE [LARGE SCALE GENOMIC DNA]</scope>
    <source>
        <strain evidence="5">ATCC 49306 / DSM 6799 / DCB-1</strain>
    </source>
</reference>
<proteinExistence type="predicted"/>
<dbReference type="GO" id="GO:0016758">
    <property type="term" value="F:hexosyltransferase activity"/>
    <property type="evidence" value="ECO:0007669"/>
    <property type="project" value="TreeGrafter"/>
</dbReference>
<feature type="domain" description="Glycosyl transferase family 1" evidence="2">
    <location>
        <begin position="218"/>
        <end position="388"/>
    </location>
</feature>
<evidence type="ECO:0000256" key="1">
    <source>
        <dbReference type="SAM" id="MobiDB-lite"/>
    </source>
</evidence>
<evidence type="ECO:0000259" key="2">
    <source>
        <dbReference type="Pfam" id="PF00534"/>
    </source>
</evidence>